<dbReference type="InterPro" id="IPR036388">
    <property type="entry name" value="WH-like_DNA-bd_sf"/>
</dbReference>
<protein>
    <submittedName>
        <fullName evidence="9">Transcriptional repressor</fullName>
    </submittedName>
</protein>
<feature type="binding site" evidence="7">
    <location>
        <position position="142"/>
    </location>
    <ligand>
        <name>Zn(2+)</name>
        <dbReference type="ChEBI" id="CHEBI:29105"/>
    </ligand>
</feature>
<dbReference type="AlphaFoldDB" id="A0A7K3NIG1"/>
<evidence type="ECO:0000256" key="2">
    <source>
        <dbReference type="ARBA" id="ARBA00022491"/>
    </source>
</evidence>
<keyword evidence="10" id="KW-1185">Reference proteome</keyword>
<proteinExistence type="inferred from homology"/>
<evidence type="ECO:0000256" key="1">
    <source>
        <dbReference type="ARBA" id="ARBA00007957"/>
    </source>
</evidence>
<dbReference type="InterPro" id="IPR036390">
    <property type="entry name" value="WH_DNA-bd_sf"/>
</dbReference>
<feature type="binding site" evidence="7">
    <location>
        <position position="102"/>
    </location>
    <ligand>
        <name>Zn(2+)</name>
        <dbReference type="ChEBI" id="CHEBI:29105"/>
    </ligand>
</feature>
<feature type="binding site" evidence="7">
    <location>
        <position position="139"/>
    </location>
    <ligand>
        <name>Zn(2+)</name>
        <dbReference type="ChEBI" id="CHEBI:29105"/>
    </ligand>
</feature>
<dbReference type="Pfam" id="PF01475">
    <property type="entry name" value="FUR"/>
    <property type="match status" value="1"/>
</dbReference>
<keyword evidence="3 7" id="KW-0862">Zinc</keyword>
<name>A0A7K3NIG1_9BACT</name>
<dbReference type="CDD" id="cd07153">
    <property type="entry name" value="Fur_like"/>
    <property type="match status" value="1"/>
</dbReference>
<dbReference type="RefSeq" id="WP_163301044.1">
    <property type="nucleotide sequence ID" value="NZ_JAAGRQ010000012.1"/>
</dbReference>
<reference evidence="9 10" key="1">
    <citation type="submission" date="2020-02" db="EMBL/GenBank/DDBJ databases">
        <title>Comparative genomics of sulfur disproportionating microorganisms.</title>
        <authorList>
            <person name="Ward L.M."/>
            <person name="Bertran E."/>
            <person name="Johnston D.T."/>
        </authorList>
    </citation>
    <scope>NUCLEOTIDE SEQUENCE [LARGE SCALE GENOMIC DNA]</scope>
    <source>
        <strain evidence="9 10">DSM 3696</strain>
    </source>
</reference>
<dbReference type="PANTHER" id="PTHR33202">
    <property type="entry name" value="ZINC UPTAKE REGULATION PROTEIN"/>
    <property type="match status" value="1"/>
</dbReference>
<keyword evidence="2" id="KW-0678">Repressor</keyword>
<feature type="binding site" evidence="8">
    <location>
        <position position="131"/>
    </location>
    <ligand>
        <name>Fe cation</name>
        <dbReference type="ChEBI" id="CHEBI:24875"/>
    </ligand>
</feature>
<organism evidence="9 10">
    <name type="scientific">Desulfolutivibrio sulfodismutans</name>
    <dbReference type="NCBI Taxonomy" id="63561"/>
    <lineage>
        <taxon>Bacteria</taxon>
        <taxon>Pseudomonadati</taxon>
        <taxon>Thermodesulfobacteriota</taxon>
        <taxon>Desulfovibrionia</taxon>
        <taxon>Desulfovibrionales</taxon>
        <taxon>Desulfovibrionaceae</taxon>
        <taxon>Desulfolutivibrio</taxon>
    </lineage>
</organism>
<keyword evidence="8" id="KW-0408">Iron</keyword>
<keyword evidence="7" id="KW-0479">Metal-binding</keyword>
<dbReference type="GO" id="GO:1900376">
    <property type="term" value="P:regulation of secondary metabolite biosynthetic process"/>
    <property type="evidence" value="ECO:0007669"/>
    <property type="project" value="TreeGrafter"/>
</dbReference>
<dbReference type="GO" id="GO:0045892">
    <property type="term" value="P:negative regulation of DNA-templated transcription"/>
    <property type="evidence" value="ECO:0007669"/>
    <property type="project" value="TreeGrafter"/>
</dbReference>
<dbReference type="GO" id="GO:0003700">
    <property type="term" value="F:DNA-binding transcription factor activity"/>
    <property type="evidence" value="ECO:0007669"/>
    <property type="project" value="InterPro"/>
</dbReference>
<dbReference type="EMBL" id="JAAGRQ010000012">
    <property type="protein sequence ID" value="NDY55991.1"/>
    <property type="molecule type" value="Genomic_DNA"/>
</dbReference>
<sequence>MDAHVRRLESLVALLKEKGCRVTPQRLAILRVLTQSRGHPSAEQVHARLARQYPTMSLATVYKTIALLKQAGEILELQFSDLGNRYDGRRPHPHPHVICTRCGSIVDADAPLLDDAAERVSRETGYAIAAHRLDFFGLCPACLKKDAARKAS</sequence>
<evidence type="ECO:0000256" key="3">
    <source>
        <dbReference type="ARBA" id="ARBA00022833"/>
    </source>
</evidence>
<keyword evidence="5" id="KW-0238">DNA-binding</keyword>
<dbReference type="PANTHER" id="PTHR33202:SF7">
    <property type="entry name" value="FERRIC UPTAKE REGULATION PROTEIN"/>
    <property type="match status" value="1"/>
</dbReference>
<dbReference type="Proteomes" id="UP000469724">
    <property type="component" value="Unassembled WGS sequence"/>
</dbReference>
<dbReference type="GO" id="GO:0008270">
    <property type="term" value="F:zinc ion binding"/>
    <property type="evidence" value="ECO:0007669"/>
    <property type="project" value="TreeGrafter"/>
</dbReference>
<dbReference type="InterPro" id="IPR043135">
    <property type="entry name" value="Fur_C"/>
</dbReference>
<comment type="cofactor">
    <cofactor evidence="7">
        <name>Zn(2+)</name>
        <dbReference type="ChEBI" id="CHEBI:29105"/>
    </cofactor>
    <text evidence="7">Binds 1 zinc ion per subunit.</text>
</comment>
<comment type="caution">
    <text evidence="9">The sequence shown here is derived from an EMBL/GenBank/DDBJ whole genome shotgun (WGS) entry which is preliminary data.</text>
</comment>
<gene>
    <name evidence="9" type="ORF">G3N56_04430</name>
</gene>
<feature type="binding site" evidence="7">
    <location>
        <position position="99"/>
    </location>
    <ligand>
        <name>Zn(2+)</name>
        <dbReference type="ChEBI" id="CHEBI:29105"/>
    </ligand>
</feature>
<dbReference type="GO" id="GO:0000976">
    <property type="term" value="F:transcription cis-regulatory region binding"/>
    <property type="evidence" value="ECO:0007669"/>
    <property type="project" value="TreeGrafter"/>
</dbReference>
<dbReference type="Gene3D" id="1.10.10.10">
    <property type="entry name" value="Winged helix-like DNA-binding domain superfamily/Winged helix DNA-binding domain"/>
    <property type="match status" value="1"/>
</dbReference>
<evidence type="ECO:0000256" key="4">
    <source>
        <dbReference type="ARBA" id="ARBA00023015"/>
    </source>
</evidence>
<keyword evidence="4" id="KW-0805">Transcription regulation</keyword>
<evidence type="ECO:0000256" key="7">
    <source>
        <dbReference type="PIRSR" id="PIRSR602481-1"/>
    </source>
</evidence>
<evidence type="ECO:0000256" key="5">
    <source>
        <dbReference type="ARBA" id="ARBA00023125"/>
    </source>
</evidence>
<keyword evidence="6" id="KW-0804">Transcription</keyword>
<accession>A0A7K3NIG1</accession>
<dbReference type="SUPFAM" id="SSF46785">
    <property type="entry name" value="Winged helix' DNA-binding domain"/>
    <property type="match status" value="1"/>
</dbReference>
<evidence type="ECO:0000313" key="10">
    <source>
        <dbReference type="Proteomes" id="UP000469724"/>
    </source>
</evidence>
<evidence type="ECO:0000256" key="8">
    <source>
        <dbReference type="PIRSR" id="PIRSR602481-2"/>
    </source>
</evidence>
<dbReference type="InterPro" id="IPR002481">
    <property type="entry name" value="FUR"/>
</dbReference>
<dbReference type="Gene3D" id="3.30.1490.190">
    <property type="match status" value="1"/>
</dbReference>
<comment type="similarity">
    <text evidence="1">Belongs to the Fur family.</text>
</comment>
<comment type="cofactor">
    <cofactor evidence="8">
        <name>Mn(2+)</name>
        <dbReference type="ChEBI" id="CHEBI:29035"/>
    </cofactor>
    <cofactor evidence="8">
        <name>Fe(2+)</name>
        <dbReference type="ChEBI" id="CHEBI:29033"/>
    </cofactor>
    <text evidence="8">Binds 1 Mn(2+) or Fe(2+) ion per subunit.</text>
</comment>
<evidence type="ECO:0000313" key="9">
    <source>
        <dbReference type="EMBL" id="NDY55991.1"/>
    </source>
</evidence>
<evidence type="ECO:0000256" key="6">
    <source>
        <dbReference type="ARBA" id="ARBA00023163"/>
    </source>
</evidence>